<feature type="binding site" evidence="5">
    <location>
        <position position="507"/>
    </location>
    <ligand>
        <name>AMP</name>
        <dbReference type="ChEBI" id="CHEBI:456215"/>
    </ligand>
</feature>
<feature type="binding site" evidence="5">
    <location>
        <begin position="780"/>
        <end position="783"/>
    </location>
    <ligand>
        <name>NADP(+)</name>
        <dbReference type="ChEBI" id="CHEBI:58349"/>
    </ligand>
</feature>
<dbReference type="Gene3D" id="3.40.50.720">
    <property type="entry name" value="NAD(P)-binding Rossmann-like Domain"/>
    <property type="match status" value="1"/>
</dbReference>
<dbReference type="InterPro" id="IPR020806">
    <property type="entry name" value="PKS_PP-bd"/>
</dbReference>
<dbReference type="AlphaFoldDB" id="A0A1X2DIF1"/>
<dbReference type="NCBIfam" id="TIGR01746">
    <property type="entry name" value="Thioester-redct"/>
    <property type="match status" value="1"/>
</dbReference>
<evidence type="ECO:0000256" key="3">
    <source>
        <dbReference type="ARBA" id="ARBA00022741"/>
    </source>
</evidence>
<keyword evidence="4 5" id="KW-0067">ATP-binding</keyword>
<comment type="catalytic activity">
    <reaction evidence="5">
        <text>a carboxylate + ATP + NADPH + H(+) = an aldehyde + AMP + diphosphate + NADP(+)</text>
        <dbReference type="Rhea" id="RHEA:50916"/>
        <dbReference type="ChEBI" id="CHEBI:15378"/>
        <dbReference type="ChEBI" id="CHEBI:17478"/>
        <dbReference type="ChEBI" id="CHEBI:29067"/>
        <dbReference type="ChEBI" id="CHEBI:30616"/>
        <dbReference type="ChEBI" id="CHEBI:33019"/>
        <dbReference type="ChEBI" id="CHEBI:57783"/>
        <dbReference type="ChEBI" id="CHEBI:58349"/>
        <dbReference type="ChEBI" id="CHEBI:456215"/>
    </reaction>
</comment>
<dbReference type="PANTHER" id="PTHR43272:SF33">
    <property type="entry name" value="AMP-BINDING DOMAIN-CONTAINING PROTEIN-RELATED"/>
    <property type="match status" value="1"/>
</dbReference>
<evidence type="ECO:0000256" key="1">
    <source>
        <dbReference type="ARBA" id="ARBA00022450"/>
    </source>
</evidence>
<dbReference type="SUPFAM" id="SSF51735">
    <property type="entry name" value="NAD(P)-binding Rossmann-fold domains"/>
    <property type="match status" value="1"/>
</dbReference>
<evidence type="ECO:0000256" key="2">
    <source>
        <dbReference type="ARBA" id="ARBA00022553"/>
    </source>
</evidence>
<proteinExistence type="inferred from homology"/>
<dbReference type="InterPro" id="IPR042099">
    <property type="entry name" value="ANL_N_sf"/>
</dbReference>
<dbReference type="InterPro" id="IPR013120">
    <property type="entry name" value="FAR_NAD-bd"/>
</dbReference>
<dbReference type="InterPro" id="IPR036291">
    <property type="entry name" value="NAD(P)-bd_dom_sf"/>
</dbReference>
<dbReference type="Gene3D" id="1.10.1200.10">
    <property type="entry name" value="ACP-like"/>
    <property type="match status" value="1"/>
</dbReference>
<feature type="binding site" evidence="5">
    <location>
        <begin position="873"/>
        <end position="875"/>
    </location>
    <ligand>
        <name>NADP(+)</name>
        <dbReference type="ChEBI" id="CHEBI:58349"/>
    </ligand>
</feature>
<dbReference type="RefSeq" id="WP_085674557.1">
    <property type="nucleotide sequence ID" value="NZ_JACKRU010000191.1"/>
</dbReference>
<evidence type="ECO:0000256" key="5">
    <source>
        <dbReference type="HAMAP-Rule" id="MF_02247"/>
    </source>
</evidence>
<dbReference type="Pfam" id="PF00550">
    <property type="entry name" value="PP-binding"/>
    <property type="match status" value="1"/>
</dbReference>
<evidence type="ECO:0000313" key="8">
    <source>
        <dbReference type="Proteomes" id="UP000193317"/>
    </source>
</evidence>
<feature type="binding site" evidence="5">
    <location>
        <position position="953"/>
    </location>
    <ligand>
        <name>NADP(+)</name>
        <dbReference type="ChEBI" id="CHEBI:58349"/>
    </ligand>
</feature>
<dbReference type="SUPFAM" id="SSF56801">
    <property type="entry name" value="Acetyl-CoA synthetase-like"/>
    <property type="match status" value="1"/>
</dbReference>
<dbReference type="GO" id="GO:0050661">
    <property type="term" value="F:NADP binding"/>
    <property type="evidence" value="ECO:0007669"/>
    <property type="project" value="UniProtKB-UniRule"/>
</dbReference>
<feature type="domain" description="Carrier" evidence="6">
    <location>
        <begin position="646"/>
        <end position="722"/>
    </location>
</feature>
<comment type="caution">
    <text evidence="7">The sequence shown here is derived from an EMBL/GenBank/DDBJ whole genome shotgun (WGS) entry which is preliminary data.</text>
</comment>
<dbReference type="InterPro" id="IPR046407">
    <property type="entry name" value="CAR"/>
</dbReference>
<feature type="binding site" evidence="5">
    <location>
        <begin position="847"/>
        <end position="848"/>
    </location>
    <ligand>
        <name>NADP(+)</name>
        <dbReference type="ChEBI" id="CHEBI:58349"/>
    </ligand>
</feature>
<reference evidence="7 8" key="1">
    <citation type="submission" date="2016-01" db="EMBL/GenBank/DDBJ databases">
        <title>The new phylogeny of the genus Mycobacterium.</title>
        <authorList>
            <person name="Tarcisio F."/>
            <person name="Conor M."/>
            <person name="Antonella G."/>
            <person name="Elisabetta G."/>
            <person name="Giulia F.S."/>
            <person name="Sara T."/>
            <person name="Anna F."/>
            <person name="Clotilde B."/>
            <person name="Roberto B."/>
            <person name="Veronica D.S."/>
            <person name="Fabio R."/>
            <person name="Monica P."/>
            <person name="Olivier J."/>
            <person name="Enrico T."/>
            <person name="Nicola S."/>
        </authorList>
    </citation>
    <scope>NUCLEOTIDE SEQUENCE [LARGE SCALE GENOMIC DNA]</scope>
    <source>
        <strain evidence="7 8">DSM 44166</strain>
    </source>
</reference>
<dbReference type="CDD" id="cd05235">
    <property type="entry name" value="SDR_e1"/>
    <property type="match status" value="1"/>
</dbReference>
<sequence>MSTDSRAERLAARIAHLYATDEQFAAAKPSDAITRAVERPEMPLLQIIQTVMEGYADRPALAQRAVQVSTDPNTGRQTQQLLPHFETLTYRDLWDRAGAFAIASSTEVGVGDCVCLLGRASVDYTIVDLALIRLTALPVPLPTSAPISQLRARVTETAPAMIASSIENLAEAVELALTAHAPCRLIVFDYRGEADDDRAALADARTQLADCGVIVETLAEAIERGKILQRMPTGEPSDDLPALLIYTSGSTGSSKGVVYPRSRVAKFWRKSDAYIAQSSHPSITLNFMPMSHVMGREVLYGTLANGGTAYFVAKNDLSTLFEDLALVRPTELDFVPRVWEMICAEFQTEVDRRLVGGGERSIIEEQVKAELRQNLLGGRFVAALTSSAPSSAELKARLEYLLEMHVADAYGSTETGMIWMDGQVQRPPVLDYKLVDVPDLGYFLTDRPYPRGELLVKTESMFTGYYQRPEVSADVFDADGFYRTGDVMAQVGPDNLVYLDRRNNVLKLSQGEFVTVAKLEPLFADSPLVRQAYIYGNSARAYLLAVIVPAEEALARFDLDELKPRIMESLQQIAKAAGLQPYEIPRDLLIETTPWTLENGMLTGTRKPARPQLKTQYGQRLEQLYAELEDSQATELHALRRRGADTPVLETVSRAAGALLGSSAADDLQPDTHFTELGGDSLSALTFGNLLQEIFDVEVPVGVIVSPANDLQAIADYIEAERKPGAMRPTFASVHGSGATEVHAGDLTLDKFIDAATLAAAPALPGPSAQVRTVLLTGATGFLGRYLALEWLERMNLVDGKVIALVRARSDEEARARLDRTFDSGDPKLLAHYQELAARHLEVVAGDKGEANLGLDAQTWQRLADNVDLIIDSAALVNHVLPYSELFGPNTMGTAELIRIALSGKQKPYIYVSTISVGDQIQPGAFIEDADVREISPTRRIDDSYANGYGNSKWAGEVLLREAHDLCGLPVAVFRCGMILADTTYAGQLNVPDMFTRMLLSLVATGIAPASFYELDAEGARQSAHHDGLPVEFMAEAISTLGATLGEVRDARGLSGFETYHAMNPYADGIGFDEFVDWLISYGCSIERIDDYAEWLRRFETSLHALPEKQRHGSLLPLLHNYRLPETPFNGAVIPTDRFRAAVQDAKVGPDKDIPHLTPQIITKYVTDLRLLGLL</sequence>
<dbReference type="PROSITE" id="PS00455">
    <property type="entry name" value="AMP_BINDING"/>
    <property type="match status" value="1"/>
</dbReference>
<dbReference type="NCBIfam" id="NF041592">
    <property type="entry name" value="carboxyl_red"/>
    <property type="match status" value="1"/>
</dbReference>
<keyword evidence="2 5" id="KW-0597">Phosphoprotein</keyword>
<dbReference type="GO" id="GO:0016020">
    <property type="term" value="C:membrane"/>
    <property type="evidence" value="ECO:0007669"/>
    <property type="project" value="TreeGrafter"/>
</dbReference>
<keyword evidence="3 5" id="KW-0547">Nucleotide-binding</keyword>
<comment type="function">
    <text evidence="5">Catalyzes the ATP- and NADPH-dependent reduction of carboxylic acids to the corresponding aldehydes.</text>
</comment>
<feature type="binding site" evidence="5">
    <location>
        <position position="607"/>
    </location>
    <ligand>
        <name>AMP</name>
        <dbReference type="ChEBI" id="CHEBI:456215"/>
    </ligand>
</feature>
<dbReference type="EC" id="1.2.1.-" evidence="5"/>
<dbReference type="PROSITE" id="PS50075">
    <property type="entry name" value="CARRIER"/>
    <property type="match status" value="1"/>
</dbReference>
<feature type="binding site" evidence="5">
    <location>
        <position position="817"/>
    </location>
    <ligand>
        <name>NADP(+)</name>
        <dbReference type="ChEBI" id="CHEBI:58349"/>
    </ligand>
</feature>
<feature type="binding site" evidence="5">
    <location>
        <position position="486"/>
    </location>
    <ligand>
        <name>AMP</name>
        <dbReference type="ChEBI" id="CHEBI:456215"/>
    </ligand>
</feature>
<dbReference type="Proteomes" id="UP000193317">
    <property type="component" value="Unassembled WGS sequence"/>
</dbReference>
<feature type="binding site" evidence="5">
    <location>
        <position position="292"/>
    </location>
    <ligand>
        <name>AMP</name>
        <dbReference type="ChEBI" id="CHEBI:456215"/>
    </ligand>
</feature>
<accession>A0A1X2DIF1</accession>
<dbReference type="PANTHER" id="PTHR43272">
    <property type="entry name" value="LONG-CHAIN-FATTY-ACID--COA LIGASE"/>
    <property type="match status" value="1"/>
</dbReference>
<dbReference type="GO" id="GO:0016620">
    <property type="term" value="F:oxidoreductase activity, acting on the aldehyde or oxo group of donors, NAD or NADP as acceptor"/>
    <property type="evidence" value="ECO:0007669"/>
    <property type="project" value="UniProtKB-UniRule"/>
</dbReference>
<dbReference type="CDD" id="cd17632">
    <property type="entry name" value="AFD_CAR-like"/>
    <property type="match status" value="1"/>
</dbReference>
<comment type="similarity">
    <text evidence="5">Belongs to the ATP-dependent AMP-binding enzyme family. Carboxylic acid reductase subfamily.</text>
</comment>
<feature type="modified residue" description="O-(pantetheine 4'-phosphoryl)serine" evidence="5">
    <location>
        <position position="681"/>
    </location>
</feature>
<evidence type="ECO:0000259" key="6">
    <source>
        <dbReference type="PROSITE" id="PS50075"/>
    </source>
</evidence>
<gene>
    <name evidence="5" type="primary">car</name>
    <name evidence="7" type="ORF">AWC27_15740</name>
</gene>
<comment type="cofactor">
    <cofactor evidence="5">
        <name>pantetheine 4'-phosphate</name>
        <dbReference type="ChEBI" id="CHEBI:47942"/>
    </cofactor>
    <text evidence="5">Binds 1 phosphopantetheine covalently.</text>
</comment>
<keyword evidence="5" id="KW-0521">NADP</keyword>
<dbReference type="GO" id="GO:0005524">
    <property type="term" value="F:ATP binding"/>
    <property type="evidence" value="ECO:0007669"/>
    <property type="project" value="UniProtKB-UniRule"/>
</dbReference>
<feature type="binding site" evidence="5">
    <location>
        <position position="387"/>
    </location>
    <ligand>
        <name>AMP</name>
        <dbReference type="ChEBI" id="CHEBI:456215"/>
    </ligand>
</feature>
<comment type="caution">
    <text evidence="5">Lacks conserved residue(s) required for the propagation of feature annotation.</text>
</comment>
<protein>
    <recommendedName>
        <fullName evidence="5">Carboxylic acid reductase</fullName>
        <shortName evidence="5">CAR</shortName>
        <ecNumber evidence="5">1.2.1.-</ecNumber>
    </recommendedName>
    <alternativeName>
        <fullName evidence="5">ATP/NADPH-dependent carboxylic acid reductase</fullName>
    </alternativeName>
</protein>
<evidence type="ECO:0000256" key="4">
    <source>
        <dbReference type="ARBA" id="ARBA00022840"/>
    </source>
</evidence>
<evidence type="ECO:0000313" key="7">
    <source>
        <dbReference type="EMBL" id="ORW87810.1"/>
    </source>
</evidence>
<dbReference type="GO" id="GO:0004467">
    <property type="term" value="F:long-chain fatty acid-CoA ligase activity"/>
    <property type="evidence" value="ECO:0007669"/>
    <property type="project" value="TreeGrafter"/>
</dbReference>
<keyword evidence="8" id="KW-1185">Reference proteome</keyword>
<organism evidence="7 8">
    <name type="scientific">Mycobacterium szulgai</name>
    <dbReference type="NCBI Taxonomy" id="1787"/>
    <lineage>
        <taxon>Bacteria</taxon>
        <taxon>Bacillati</taxon>
        <taxon>Actinomycetota</taxon>
        <taxon>Actinomycetes</taxon>
        <taxon>Mycobacteriales</taxon>
        <taxon>Mycobacteriaceae</taxon>
        <taxon>Mycobacterium</taxon>
    </lineage>
</organism>
<dbReference type="EMBL" id="LQPW01000178">
    <property type="protein sequence ID" value="ORW87810.1"/>
    <property type="molecule type" value="Genomic_DNA"/>
</dbReference>
<dbReference type="SUPFAM" id="SSF47336">
    <property type="entry name" value="ACP-like"/>
    <property type="match status" value="1"/>
</dbReference>
<dbReference type="HAMAP" id="MF_02247">
    <property type="entry name" value="Carbox_acid_reduct"/>
    <property type="match status" value="1"/>
</dbReference>
<dbReference type="InterPro" id="IPR009081">
    <property type="entry name" value="PP-bd_ACP"/>
</dbReference>
<dbReference type="InterPro" id="IPR000873">
    <property type="entry name" value="AMP-dep_synth/lig_dom"/>
</dbReference>
<keyword evidence="5" id="KW-0560">Oxidoreductase</keyword>
<dbReference type="Pfam" id="PF00501">
    <property type="entry name" value="AMP-binding"/>
    <property type="match status" value="1"/>
</dbReference>
<dbReference type="OrthoDB" id="2472181at2"/>
<dbReference type="SMART" id="SM00823">
    <property type="entry name" value="PKS_PP"/>
    <property type="match status" value="1"/>
</dbReference>
<feature type="binding site" evidence="5">
    <location>
        <position position="913"/>
    </location>
    <ligand>
        <name>NADP(+)</name>
        <dbReference type="ChEBI" id="CHEBI:58349"/>
    </ligand>
</feature>
<feature type="binding site" evidence="5">
    <location>
        <position position="413"/>
    </location>
    <ligand>
        <name>AMP</name>
        <dbReference type="ChEBI" id="CHEBI:456215"/>
    </ligand>
</feature>
<name>A0A1X2DIF1_MYCSZ</name>
<feature type="binding site" evidence="5">
    <location>
        <position position="807"/>
    </location>
    <ligand>
        <name>NADP(+)</name>
        <dbReference type="ChEBI" id="CHEBI:58349"/>
    </ligand>
</feature>
<feature type="binding site" evidence="5">
    <location>
        <position position="949"/>
    </location>
    <ligand>
        <name>NADP(+)</name>
        <dbReference type="ChEBI" id="CHEBI:58349"/>
    </ligand>
</feature>
<dbReference type="InterPro" id="IPR020845">
    <property type="entry name" value="AMP-binding_CS"/>
</dbReference>
<comment type="domain">
    <text evidence="5">The N-terminal domain likely catalyzes substrate activation by formation of an initial acyl-AMP intermediate, the central region contains the phosphopantetheine attachment site, and the C-terminal domain catalyzes the reduction by NADPH of the intermediate thioester formed from the attack of the phosphopantetheine thiol at the carbonyl carbon of acyl-AMP.</text>
</comment>
<dbReference type="InterPro" id="IPR036736">
    <property type="entry name" value="ACP-like_sf"/>
</dbReference>
<dbReference type="Gene3D" id="3.40.50.12780">
    <property type="entry name" value="N-terminal domain of ligase-like"/>
    <property type="match status" value="1"/>
</dbReference>
<dbReference type="GO" id="GO:0031177">
    <property type="term" value="F:phosphopantetheine binding"/>
    <property type="evidence" value="ECO:0007669"/>
    <property type="project" value="UniProtKB-UniRule"/>
</dbReference>
<dbReference type="InterPro" id="IPR010080">
    <property type="entry name" value="Thioester_reductase-like_dom"/>
</dbReference>
<keyword evidence="1 5" id="KW-0596">Phosphopantetheine</keyword>
<feature type="binding site" evidence="5">
    <location>
        <begin position="498"/>
        <end position="501"/>
    </location>
    <ligand>
        <name>AMP</name>
        <dbReference type="ChEBI" id="CHEBI:456215"/>
    </ligand>
</feature>
<dbReference type="Pfam" id="PF07993">
    <property type="entry name" value="NAD_binding_4"/>
    <property type="match status" value="1"/>
</dbReference>